<proteinExistence type="predicted"/>
<reference evidence="1 2" key="1">
    <citation type="journal article" date="2003" name="PLoS Biol.">
        <title>The genome sequence of Caenorhabditis briggsae: a platform for comparative genomics.</title>
        <authorList>
            <person name="Stein L.D."/>
            <person name="Bao Z."/>
            <person name="Blasiar D."/>
            <person name="Blumenthal T."/>
            <person name="Brent M.R."/>
            <person name="Chen N."/>
            <person name="Chinwalla A."/>
            <person name="Clarke L."/>
            <person name="Clee C."/>
            <person name="Coghlan A."/>
            <person name="Coulson A."/>
            <person name="D'Eustachio P."/>
            <person name="Fitch D.H."/>
            <person name="Fulton L.A."/>
            <person name="Fulton R.E."/>
            <person name="Griffiths-Jones S."/>
            <person name="Harris T.W."/>
            <person name="Hillier L.W."/>
            <person name="Kamath R."/>
            <person name="Kuwabara P.E."/>
            <person name="Mardis E.R."/>
            <person name="Marra M.A."/>
            <person name="Miner T.L."/>
            <person name="Minx P."/>
            <person name="Mullikin J.C."/>
            <person name="Plumb R.W."/>
            <person name="Rogers J."/>
            <person name="Schein J.E."/>
            <person name="Sohrmann M."/>
            <person name="Spieth J."/>
            <person name="Stajich J.E."/>
            <person name="Wei C."/>
            <person name="Willey D."/>
            <person name="Wilson R.K."/>
            <person name="Durbin R."/>
            <person name="Waterston R.H."/>
        </authorList>
    </citation>
    <scope>NUCLEOTIDE SEQUENCE [LARGE SCALE GENOMIC DNA]</scope>
    <source>
        <strain evidence="1 2">AF16</strain>
    </source>
</reference>
<dbReference type="EMBL" id="HE601094">
    <property type="protein sequence ID" value="CAP34051.2"/>
    <property type="molecule type" value="Genomic_DNA"/>
</dbReference>
<dbReference type="RefSeq" id="XP_045095846.1">
    <property type="nucleotide sequence ID" value="XM_045238375.1"/>
</dbReference>
<dbReference type="PANTHER" id="PTHR31720:SF3">
    <property type="entry name" value="SERPENTINE RECEPTOR, CLASS Z-RELATED"/>
    <property type="match status" value="1"/>
</dbReference>
<protein>
    <submittedName>
        <fullName evidence="1">Protein CBG15915</fullName>
    </submittedName>
</protein>
<gene>
    <name evidence="1" type="ORF">CBG15915</name>
    <name evidence="1" type="ORF">CBG_15915</name>
</gene>
<dbReference type="HOGENOM" id="CLU_1086773_0_0_1"/>
<accession>A8XN25</accession>
<dbReference type="Pfam" id="PF10325">
    <property type="entry name" value="7TM_GPCR_Srz"/>
    <property type="match status" value="1"/>
</dbReference>
<evidence type="ECO:0000313" key="1">
    <source>
        <dbReference type="EMBL" id="CAP34051.2"/>
    </source>
</evidence>
<evidence type="ECO:0000313" key="2">
    <source>
        <dbReference type="Proteomes" id="UP000008549"/>
    </source>
</evidence>
<dbReference type="KEGG" id="cbr:CBG_15915"/>
<sequence>MCFDSTMHSDSSPFFLPEGSIKPRFFIPILQNLDSSRWRRFIYLYSYDLHSGVSIFSNDFGNSKILALFLPILAKIHNSIPQEYAIFYTVCLLFIHYQGNFQFNFIFYILRFHEYNFLCICSVVHSYNDKCSKNVPFEISSRIETSNLHFLANSDCIECENCEFENLIFGIISFFSQIQTSLLSYNFFKSIKALILFSRMFDVFSVPVIIQISYLTCNRQNVITLLASFKGKQLIKELITPEVTTRVSPDPRRHMI</sequence>
<organism evidence="1 2">
    <name type="scientific">Caenorhabditis briggsae</name>
    <dbReference type="NCBI Taxonomy" id="6238"/>
    <lineage>
        <taxon>Eukaryota</taxon>
        <taxon>Metazoa</taxon>
        <taxon>Ecdysozoa</taxon>
        <taxon>Nematoda</taxon>
        <taxon>Chromadorea</taxon>
        <taxon>Rhabditida</taxon>
        <taxon>Rhabditina</taxon>
        <taxon>Rhabditomorpha</taxon>
        <taxon>Rhabditoidea</taxon>
        <taxon>Rhabditidae</taxon>
        <taxon>Peloderinae</taxon>
        <taxon>Caenorhabditis</taxon>
    </lineage>
</organism>
<reference evidence="1 2" key="2">
    <citation type="journal article" date="2011" name="PLoS Genet.">
        <title>Caenorhabditis briggsae recombinant inbred line genotypes reveal inter-strain incompatibility and the evolution of recombination.</title>
        <authorList>
            <person name="Ross J.A."/>
            <person name="Koboldt D.C."/>
            <person name="Staisch J.E."/>
            <person name="Chamberlin H.M."/>
            <person name="Gupta B.P."/>
            <person name="Miller R.D."/>
            <person name="Baird S.E."/>
            <person name="Haag E.S."/>
        </authorList>
    </citation>
    <scope>NUCLEOTIDE SEQUENCE [LARGE SCALE GENOMIC DNA]</scope>
    <source>
        <strain evidence="1 2">AF16</strain>
    </source>
</reference>
<dbReference type="PANTHER" id="PTHR31720">
    <property type="entry name" value="SERPENTINE RECEPTOR, CLASS Z-RELATED"/>
    <property type="match status" value="1"/>
</dbReference>
<name>A8XN25_CAEBR</name>
<dbReference type="GeneID" id="8580250"/>
<dbReference type="InParanoid" id="A8XN25"/>
<dbReference type="InterPro" id="IPR018817">
    <property type="entry name" value="7TM_GPCR_serpentine_rcpt_Srz"/>
</dbReference>
<dbReference type="Proteomes" id="UP000008549">
    <property type="component" value="Unassembled WGS sequence"/>
</dbReference>
<keyword evidence="2" id="KW-1185">Reference proteome</keyword>
<dbReference type="CTD" id="8580250"/>
<dbReference type="AlphaFoldDB" id="A8XN25"/>